<sequence length="425" mass="47579">MALGLPLDSLYELEQQFILRLPPVAAERLSRDIESGINFKDNLSMEFKPDMRNSIVRYNGEFFKGKLVDLPCIVESMKTTDKKAFYKTADISQMMVCVQDDRPGPIKGTAAYLELKSNKSTPTSMNRDNREFQYLHGLTPPLKNVLRRRFRKTRRKRHVDMPKIEREVKALLKNDLEAESVKWEVIWSEPPGSSQTGLDADKGEFRGRNVSSMGAPKDGAEDDSDEESSRRRRDLAVGRKDVFGELSSSSCSSPSSDDEASRETRLRSPRKPKSGPQTLLPESDQGDFGKSKKSSHFLLSSAASDLDENSNLAQQLQLSDDSNAEEMSASLAHEDDQRNLGDEEEDAQAAQIMTAQDQEPQFHMDEDSNQFNLLGESVDMLSLQQLKEANELLDDDEELAGGELLTADALDESALMSFPPAPHRP</sequence>
<comment type="caution">
    <text evidence="8">The sequence shown here is derived from an EMBL/GenBank/DDBJ whole genome shotgun (WGS) entry which is preliminary data.</text>
</comment>
<reference evidence="8 9" key="1">
    <citation type="submission" date="2024-11" db="EMBL/GenBank/DDBJ databases">
        <title>Adaptive evolution of stress response genes in parasites aligns with host niche diversity.</title>
        <authorList>
            <person name="Hahn C."/>
            <person name="Resl P."/>
        </authorList>
    </citation>
    <scope>NUCLEOTIDE SEQUENCE [LARGE SCALE GENOMIC DNA]</scope>
    <source>
        <strain evidence="8">EGGRZ-B1_66</strain>
        <tissue evidence="8">Body</tissue>
    </source>
</reference>
<evidence type="ECO:0000313" key="9">
    <source>
        <dbReference type="Proteomes" id="UP001626550"/>
    </source>
</evidence>
<evidence type="ECO:0000256" key="4">
    <source>
        <dbReference type="ARBA" id="ARBA00023163"/>
    </source>
</evidence>
<comment type="similarity">
    <text evidence="2">Belongs to the TAF7 family.</text>
</comment>
<keyword evidence="5" id="KW-0539">Nucleus</keyword>
<dbReference type="EMBL" id="JBJKFK010001311">
    <property type="protein sequence ID" value="KAL3313419.1"/>
    <property type="molecule type" value="Genomic_DNA"/>
</dbReference>
<gene>
    <name evidence="8" type="primary">TAF7</name>
    <name evidence="8" type="ORF">Ciccas_007987</name>
</gene>
<evidence type="ECO:0000256" key="6">
    <source>
        <dbReference type="SAM" id="MobiDB-lite"/>
    </source>
</evidence>
<dbReference type="PANTHER" id="PTHR12228:SF0">
    <property type="entry name" value="TATA-BOX BINDING PROTEIN ASSOCIATED FACTOR 7"/>
    <property type="match status" value="1"/>
</dbReference>
<dbReference type="InterPro" id="IPR006751">
    <property type="entry name" value="TAFII55_prot_cons_reg"/>
</dbReference>
<dbReference type="SMART" id="SM01370">
    <property type="entry name" value="TAFII55_N"/>
    <property type="match status" value="1"/>
</dbReference>
<dbReference type="AlphaFoldDB" id="A0ABD2Q1K4"/>
<dbReference type="Proteomes" id="UP001626550">
    <property type="component" value="Unassembled WGS sequence"/>
</dbReference>
<evidence type="ECO:0000256" key="3">
    <source>
        <dbReference type="ARBA" id="ARBA00023015"/>
    </source>
</evidence>
<evidence type="ECO:0000313" key="8">
    <source>
        <dbReference type="EMBL" id="KAL3313419.1"/>
    </source>
</evidence>
<dbReference type="Pfam" id="PF04658">
    <property type="entry name" value="TAFII55_N"/>
    <property type="match status" value="1"/>
</dbReference>
<proteinExistence type="inferred from homology"/>
<accession>A0ABD2Q1K4</accession>
<protein>
    <submittedName>
        <fullName evidence="8">Transcription initiation factor TFIID subunit 7</fullName>
    </submittedName>
</protein>
<dbReference type="CDD" id="cd08047">
    <property type="entry name" value="TAF7"/>
    <property type="match status" value="1"/>
</dbReference>
<dbReference type="InterPro" id="IPR037817">
    <property type="entry name" value="TAF7"/>
</dbReference>
<feature type="compositionally biased region" description="Polar residues" evidence="6">
    <location>
        <begin position="309"/>
        <end position="321"/>
    </location>
</feature>
<keyword evidence="4" id="KW-0804">Transcription</keyword>
<comment type="subcellular location">
    <subcellularLocation>
        <location evidence="1">Nucleus</location>
    </subcellularLocation>
</comment>
<evidence type="ECO:0000259" key="7">
    <source>
        <dbReference type="SMART" id="SM01370"/>
    </source>
</evidence>
<feature type="region of interest" description="Disordered" evidence="6">
    <location>
        <begin position="188"/>
        <end position="369"/>
    </location>
</feature>
<keyword evidence="9" id="KW-1185">Reference proteome</keyword>
<dbReference type="PANTHER" id="PTHR12228">
    <property type="entry name" value="TRANSCRIPTION INITIATION FACTOR TFIID 55 KD SUBUNIT-RELATED"/>
    <property type="match status" value="1"/>
</dbReference>
<evidence type="ECO:0000256" key="5">
    <source>
        <dbReference type="ARBA" id="ARBA00023242"/>
    </source>
</evidence>
<dbReference type="GO" id="GO:0005634">
    <property type="term" value="C:nucleus"/>
    <property type="evidence" value="ECO:0007669"/>
    <property type="project" value="UniProtKB-SubCell"/>
</dbReference>
<organism evidence="8 9">
    <name type="scientific">Cichlidogyrus casuarinus</name>
    <dbReference type="NCBI Taxonomy" id="1844966"/>
    <lineage>
        <taxon>Eukaryota</taxon>
        <taxon>Metazoa</taxon>
        <taxon>Spiralia</taxon>
        <taxon>Lophotrochozoa</taxon>
        <taxon>Platyhelminthes</taxon>
        <taxon>Monogenea</taxon>
        <taxon>Monopisthocotylea</taxon>
        <taxon>Dactylogyridea</taxon>
        <taxon>Ancyrocephalidae</taxon>
        <taxon>Cichlidogyrus</taxon>
    </lineage>
</organism>
<feature type="compositionally biased region" description="Basic and acidic residues" evidence="6">
    <location>
        <begin position="332"/>
        <end position="341"/>
    </location>
</feature>
<feature type="domain" description="TAFII55 protein conserved region" evidence="7">
    <location>
        <begin position="13"/>
        <end position="180"/>
    </location>
</feature>
<feature type="compositionally biased region" description="Basic and acidic residues" evidence="6">
    <location>
        <begin position="234"/>
        <end position="243"/>
    </location>
</feature>
<evidence type="ECO:0000256" key="2">
    <source>
        <dbReference type="ARBA" id="ARBA00009368"/>
    </source>
</evidence>
<evidence type="ECO:0000256" key="1">
    <source>
        <dbReference type="ARBA" id="ARBA00004123"/>
    </source>
</evidence>
<keyword evidence="3" id="KW-0805">Transcription regulation</keyword>
<name>A0ABD2Q1K4_9PLAT</name>